<dbReference type="EMBL" id="NMUH01001317">
    <property type="protein sequence ID" value="MQL91233.1"/>
    <property type="molecule type" value="Genomic_DNA"/>
</dbReference>
<sequence>MRPQLGQPAVLPVLCVSVAALSRPYVGAEVGARLASRACRLWVPLLAASGGGLVAVVVTAFPSVICCPSLHDGYSLAVPSFRGHRWSGLVQTPAFGGFRSVSSRFRSPALGCQSVVAPRSGVVLLVGLRPYGGLRWPYLWWDVVLTWLLCGLGRCAEGCFHCVLDSVGFCGSHFLLLWPVRDW</sequence>
<organism evidence="1 2">
    <name type="scientific">Colocasia esculenta</name>
    <name type="common">Wild taro</name>
    <name type="synonym">Arum esculentum</name>
    <dbReference type="NCBI Taxonomy" id="4460"/>
    <lineage>
        <taxon>Eukaryota</taxon>
        <taxon>Viridiplantae</taxon>
        <taxon>Streptophyta</taxon>
        <taxon>Embryophyta</taxon>
        <taxon>Tracheophyta</taxon>
        <taxon>Spermatophyta</taxon>
        <taxon>Magnoliopsida</taxon>
        <taxon>Liliopsida</taxon>
        <taxon>Araceae</taxon>
        <taxon>Aroideae</taxon>
        <taxon>Colocasieae</taxon>
        <taxon>Colocasia</taxon>
    </lineage>
</organism>
<dbReference type="AlphaFoldDB" id="A0A843VFP4"/>
<comment type="caution">
    <text evidence="1">The sequence shown here is derived from an EMBL/GenBank/DDBJ whole genome shotgun (WGS) entry which is preliminary data.</text>
</comment>
<protein>
    <submittedName>
        <fullName evidence="1">Uncharacterized protein</fullName>
    </submittedName>
</protein>
<proteinExistence type="predicted"/>
<gene>
    <name evidence="1" type="ORF">Taro_023845</name>
</gene>
<dbReference type="Proteomes" id="UP000652761">
    <property type="component" value="Unassembled WGS sequence"/>
</dbReference>
<reference evidence="1" key="1">
    <citation type="submission" date="2017-07" db="EMBL/GenBank/DDBJ databases">
        <title>Taro Niue Genome Assembly and Annotation.</title>
        <authorList>
            <person name="Atibalentja N."/>
            <person name="Keating K."/>
            <person name="Fields C.J."/>
        </authorList>
    </citation>
    <scope>NUCLEOTIDE SEQUENCE</scope>
    <source>
        <strain evidence="1">Niue_2</strain>
        <tissue evidence="1">Leaf</tissue>
    </source>
</reference>
<evidence type="ECO:0000313" key="1">
    <source>
        <dbReference type="EMBL" id="MQL91233.1"/>
    </source>
</evidence>
<evidence type="ECO:0000313" key="2">
    <source>
        <dbReference type="Proteomes" id="UP000652761"/>
    </source>
</evidence>
<accession>A0A843VFP4</accession>
<keyword evidence="2" id="KW-1185">Reference proteome</keyword>
<name>A0A843VFP4_COLES</name>